<dbReference type="Gene3D" id="3.30.160.380">
    <property type="entry name" value="Dicer dimerisation domain"/>
    <property type="match status" value="1"/>
</dbReference>
<dbReference type="CDD" id="cd18802">
    <property type="entry name" value="SF2_C_dicer"/>
    <property type="match status" value="1"/>
</dbReference>
<dbReference type="InterPro" id="IPR001650">
    <property type="entry name" value="Helicase_C-like"/>
</dbReference>
<evidence type="ECO:0000313" key="26">
    <source>
        <dbReference type="Proteomes" id="UP001281003"/>
    </source>
</evidence>
<evidence type="ECO:0000256" key="2">
    <source>
        <dbReference type="ARBA" id="ARBA00001946"/>
    </source>
</evidence>
<keyword evidence="5" id="KW-0479">Metal-binding</keyword>
<dbReference type="Pfam" id="PF04851">
    <property type="entry name" value="ResIII"/>
    <property type="match status" value="1"/>
</dbReference>
<evidence type="ECO:0000256" key="3">
    <source>
        <dbReference type="ARBA" id="ARBA00020797"/>
    </source>
</evidence>
<evidence type="ECO:0000256" key="1">
    <source>
        <dbReference type="ARBA" id="ARBA00001936"/>
    </source>
</evidence>
<keyword evidence="6" id="KW-0677">Repeat</keyword>
<evidence type="ECO:0000256" key="17">
    <source>
        <dbReference type="ARBA" id="ARBA00060118"/>
    </source>
</evidence>
<comment type="caution">
    <text evidence="25">The sequence shown here is derived from an EMBL/GenBank/DDBJ whole genome shotgun (WGS) entry which is preliminary data.</text>
</comment>
<dbReference type="Pfam" id="PF00271">
    <property type="entry name" value="Helicase_C"/>
    <property type="match status" value="1"/>
</dbReference>
<keyword evidence="14" id="KW-0051">Antiviral defense</keyword>
<evidence type="ECO:0000256" key="6">
    <source>
        <dbReference type="ARBA" id="ARBA00022737"/>
    </source>
</evidence>
<dbReference type="GO" id="GO:0005524">
    <property type="term" value="F:ATP binding"/>
    <property type="evidence" value="ECO:0007669"/>
    <property type="project" value="UniProtKB-KW"/>
</dbReference>
<comment type="cofactor">
    <cofactor evidence="2">
        <name>Mg(2+)</name>
        <dbReference type="ChEBI" id="CHEBI:18420"/>
    </cofactor>
</comment>
<keyword evidence="15" id="KW-0464">Manganese</keyword>
<feature type="domain" description="Dicer dsRNA-binding fold" evidence="24">
    <location>
        <begin position="682"/>
        <end position="772"/>
    </location>
</feature>
<evidence type="ECO:0000256" key="7">
    <source>
        <dbReference type="ARBA" id="ARBA00022741"/>
    </source>
</evidence>
<evidence type="ECO:0000259" key="22">
    <source>
        <dbReference type="PROSITE" id="PS51192"/>
    </source>
</evidence>
<evidence type="ECO:0000256" key="14">
    <source>
        <dbReference type="ARBA" id="ARBA00023118"/>
    </source>
</evidence>
<keyword evidence="8" id="KW-0378">Hydrolase</keyword>
<feature type="domain" description="PAZ" evidence="21">
    <location>
        <begin position="922"/>
        <end position="1056"/>
    </location>
</feature>
<feature type="region of interest" description="Disordered" evidence="19">
    <location>
        <begin position="1599"/>
        <end position="1620"/>
    </location>
</feature>
<accession>A0AAE0PER9</accession>
<dbReference type="Proteomes" id="UP001281003">
    <property type="component" value="Unassembled WGS sequence"/>
</dbReference>
<evidence type="ECO:0000259" key="24">
    <source>
        <dbReference type="PROSITE" id="PS51327"/>
    </source>
</evidence>
<name>A0AAE0PER9_SORBR</name>
<dbReference type="CDD" id="cd18034">
    <property type="entry name" value="DEXHc_dicer"/>
    <property type="match status" value="1"/>
</dbReference>
<dbReference type="SMART" id="SM00487">
    <property type="entry name" value="DEXDc"/>
    <property type="match status" value="1"/>
</dbReference>
<dbReference type="GO" id="GO:0004525">
    <property type="term" value="F:ribonuclease III activity"/>
    <property type="evidence" value="ECO:0007669"/>
    <property type="project" value="InterPro"/>
</dbReference>
<organism evidence="25 26">
    <name type="scientific">Sordaria brevicollis</name>
    <dbReference type="NCBI Taxonomy" id="83679"/>
    <lineage>
        <taxon>Eukaryota</taxon>
        <taxon>Fungi</taxon>
        <taxon>Dikarya</taxon>
        <taxon>Ascomycota</taxon>
        <taxon>Pezizomycotina</taxon>
        <taxon>Sordariomycetes</taxon>
        <taxon>Sordariomycetidae</taxon>
        <taxon>Sordariales</taxon>
        <taxon>Sordariaceae</taxon>
        <taxon>Sordaria</taxon>
    </lineage>
</organism>
<feature type="domain" description="Helicase ATP-binding" evidence="22">
    <location>
        <begin position="157"/>
        <end position="338"/>
    </location>
</feature>
<keyword evidence="7" id="KW-0547">Nucleotide-binding</keyword>
<dbReference type="FunFam" id="3.30.160.380:FF:000004">
    <property type="entry name" value="Dicer-like protein 1"/>
    <property type="match status" value="1"/>
</dbReference>
<evidence type="ECO:0000256" key="10">
    <source>
        <dbReference type="ARBA" id="ARBA00022833"/>
    </source>
</evidence>
<dbReference type="SUPFAM" id="SSF69065">
    <property type="entry name" value="RNase III domain-like"/>
    <property type="match status" value="2"/>
</dbReference>
<evidence type="ECO:0000259" key="23">
    <source>
        <dbReference type="PROSITE" id="PS51194"/>
    </source>
</evidence>
<proteinExistence type="inferred from homology"/>
<dbReference type="SUPFAM" id="SSF52540">
    <property type="entry name" value="P-loop containing nucleoside triphosphate hydrolases"/>
    <property type="match status" value="1"/>
</dbReference>
<dbReference type="SMART" id="SM00490">
    <property type="entry name" value="HELICc"/>
    <property type="match status" value="1"/>
</dbReference>
<feature type="domain" description="RNase III" evidence="20">
    <location>
        <begin position="1088"/>
        <end position="1235"/>
    </location>
</feature>
<dbReference type="PROSITE" id="PS50142">
    <property type="entry name" value="RNASE_3_2"/>
    <property type="match status" value="2"/>
</dbReference>
<evidence type="ECO:0000256" key="15">
    <source>
        <dbReference type="ARBA" id="ARBA00023211"/>
    </source>
</evidence>
<dbReference type="InterPro" id="IPR027417">
    <property type="entry name" value="P-loop_NTPase"/>
</dbReference>
<evidence type="ECO:0000256" key="16">
    <source>
        <dbReference type="ARBA" id="ARBA00035116"/>
    </source>
</evidence>
<evidence type="ECO:0000256" key="9">
    <source>
        <dbReference type="ARBA" id="ARBA00022806"/>
    </source>
</evidence>
<dbReference type="SMART" id="SM00535">
    <property type="entry name" value="RIBOc"/>
    <property type="match status" value="2"/>
</dbReference>
<protein>
    <recommendedName>
        <fullName evidence="3">Dicer-like protein 1</fullName>
    </recommendedName>
</protein>
<dbReference type="InterPro" id="IPR000999">
    <property type="entry name" value="RNase_III_dom"/>
</dbReference>
<comment type="similarity">
    <text evidence="16 18">Belongs to the helicase family. Dicer subfamily.</text>
</comment>
<dbReference type="PROSITE" id="PS51192">
    <property type="entry name" value="HELICASE_ATP_BIND_1"/>
    <property type="match status" value="1"/>
</dbReference>
<keyword evidence="9" id="KW-0347">Helicase</keyword>
<comment type="function">
    <text evidence="17">Dicer-like endonuclease involved in cleaving double-stranded RNA in the RNA interference (RNAi) pathway. Produces 21 to 25 bp dsRNAs (siRNAs) which target the selective destruction of homologous RNAs leading to sequence-specific suppression of gene expression, called post-transcriptional gene silencing (PTGS). Part of a broad host defense response against viral infection and transposons. Controls the expression of the non-LTR retrotransposon Tad in the African strain, Adiomopoume.</text>
</comment>
<keyword evidence="4" id="KW-0930">Antiviral protein</keyword>
<dbReference type="GO" id="GO:0005634">
    <property type="term" value="C:nucleus"/>
    <property type="evidence" value="ECO:0007669"/>
    <property type="project" value="TreeGrafter"/>
</dbReference>
<dbReference type="InterPro" id="IPR003100">
    <property type="entry name" value="PAZ_dom"/>
</dbReference>
<evidence type="ECO:0000256" key="18">
    <source>
        <dbReference type="PROSITE-ProRule" id="PRU00657"/>
    </source>
</evidence>
<feature type="domain" description="RNase III" evidence="20">
    <location>
        <begin position="1286"/>
        <end position="1452"/>
    </location>
</feature>
<feature type="compositionally biased region" description="Gly residues" evidence="19">
    <location>
        <begin position="1519"/>
        <end position="1530"/>
    </location>
</feature>
<dbReference type="PROSITE" id="PS51327">
    <property type="entry name" value="DICER_DSRBF"/>
    <property type="match status" value="1"/>
</dbReference>
<dbReference type="PROSITE" id="PS51194">
    <property type="entry name" value="HELICASE_CTER"/>
    <property type="match status" value="1"/>
</dbReference>
<keyword evidence="26" id="KW-1185">Reference proteome</keyword>
<dbReference type="PROSITE" id="PS00517">
    <property type="entry name" value="RNASE_3_1"/>
    <property type="match status" value="2"/>
</dbReference>
<dbReference type="InterPro" id="IPR005034">
    <property type="entry name" value="Dicer_dimerisation"/>
</dbReference>
<feature type="region of interest" description="Disordered" evidence="19">
    <location>
        <begin position="1511"/>
        <end position="1534"/>
    </location>
</feature>
<dbReference type="InterPro" id="IPR036389">
    <property type="entry name" value="RNase_III_sf"/>
</dbReference>
<dbReference type="GO" id="GO:0003723">
    <property type="term" value="F:RNA binding"/>
    <property type="evidence" value="ECO:0007669"/>
    <property type="project" value="UniProtKB-UniRule"/>
</dbReference>
<gene>
    <name evidence="25" type="ORF">B0T20DRAFT_201414</name>
</gene>
<evidence type="ECO:0000256" key="11">
    <source>
        <dbReference type="ARBA" id="ARBA00022840"/>
    </source>
</evidence>
<evidence type="ECO:0000256" key="19">
    <source>
        <dbReference type="SAM" id="MobiDB-lite"/>
    </source>
</evidence>
<dbReference type="PROSITE" id="PS50821">
    <property type="entry name" value="PAZ"/>
    <property type="match status" value="1"/>
</dbReference>
<dbReference type="GO" id="GO:0050688">
    <property type="term" value="P:regulation of defense response to virus"/>
    <property type="evidence" value="ECO:0007669"/>
    <property type="project" value="UniProtKB-KW"/>
</dbReference>
<dbReference type="PANTHER" id="PTHR14950">
    <property type="entry name" value="DICER-RELATED"/>
    <property type="match status" value="1"/>
</dbReference>
<feature type="compositionally biased region" description="Basic and acidic residues" evidence="19">
    <location>
        <begin position="51"/>
        <end position="71"/>
    </location>
</feature>
<evidence type="ECO:0000256" key="12">
    <source>
        <dbReference type="ARBA" id="ARBA00022842"/>
    </source>
</evidence>
<dbReference type="GO" id="GO:0030422">
    <property type="term" value="P:siRNA processing"/>
    <property type="evidence" value="ECO:0007669"/>
    <property type="project" value="TreeGrafter"/>
</dbReference>
<dbReference type="GO" id="GO:0004386">
    <property type="term" value="F:helicase activity"/>
    <property type="evidence" value="ECO:0007669"/>
    <property type="project" value="UniProtKB-KW"/>
</dbReference>
<keyword evidence="11" id="KW-0067">ATP-binding</keyword>
<dbReference type="Pfam" id="PF00636">
    <property type="entry name" value="Ribonuclease_3"/>
    <property type="match status" value="2"/>
</dbReference>
<comment type="cofactor">
    <cofactor evidence="1">
        <name>Mn(2+)</name>
        <dbReference type="ChEBI" id="CHEBI:29035"/>
    </cofactor>
</comment>
<dbReference type="Gene3D" id="3.40.50.300">
    <property type="entry name" value="P-loop containing nucleotide triphosphate hydrolases"/>
    <property type="match status" value="2"/>
</dbReference>
<reference evidence="25" key="1">
    <citation type="journal article" date="2023" name="Mol. Phylogenet. Evol.">
        <title>Genome-scale phylogeny and comparative genomics of the fungal order Sordariales.</title>
        <authorList>
            <person name="Hensen N."/>
            <person name="Bonometti L."/>
            <person name="Westerberg I."/>
            <person name="Brannstrom I.O."/>
            <person name="Guillou S."/>
            <person name="Cros-Aarteil S."/>
            <person name="Calhoun S."/>
            <person name="Haridas S."/>
            <person name="Kuo A."/>
            <person name="Mondo S."/>
            <person name="Pangilinan J."/>
            <person name="Riley R."/>
            <person name="LaButti K."/>
            <person name="Andreopoulos B."/>
            <person name="Lipzen A."/>
            <person name="Chen C."/>
            <person name="Yan M."/>
            <person name="Daum C."/>
            <person name="Ng V."/>
            <person name="Clum A."/>
            <person name="Steindorff A."/>
            <person name="Ohm R.A."/>
            <person name="Martin F."/>
            <person name="Silar P."/>
            <person name="Natvig D.O."/>
            <person name="Lalanne C."/>
            <person name="Gautier V."/>
            <person name="Ament-Velasquez S.L."/>
            <person name="Kruys A."/>
            <person name="Hutchinson M.I."/>
            <person name="Powell A.J."/>
            <person name="Barry K."/>
            <person name="Miller A.N."/>
            <person name="Grigoriev I.V."/>
            <person name="Debuchy R."/>
            <person name="Gladieux P."/>
            <person name="Hiltunen Thoren M."/>
            <person name="Johannesson H."/>
        </authorList>
    </citation>
    <scope>NUCLEOTIDE SEQUENCE</scope>
    <source>
        <strain evidence="25">FGSC 1904</strain>
    </source>
</reference>
<dbReference type="Gene3D" id="1.10.1520.10">
    <property type="entry name" value="Ribonuclease III domain"/>
    <property type="match status" value="2"/>
</dbReference>
<dbReference type="GO" id="GO:0003677">
    <property type="term" value="F:DNA binding"/>
    <property type="evidence" value="ECO:0007669"/>
    <property type="project" value="InterPro"/>
</dbReference>
<evidence type="ECO:0000256" key="4">
    <source>
        <dbReference type="ARBA" id="ARBA00022721"/>
    </source>
</evidence>
<evidence type="ECO:0000256" key="13">
    <source>
        <dbReference type="ARBA" id="ARBA00022884"/>
    </source>
</evidence>
<sequence>MTLLATPPPSIRMAATSQIICDKEDLIDLAQENLASEHDTKDPISPAQEDVASKHDNEEDAASEHEDRGDASDVESEDGVKRWTVNPEPKPKKISAKKLADNAAFDSWIEENQEALARDQRKAAIAAARLAGVDNLPAIGFDSQRIITSPREYQVELFERAKQQNTIAVLDTGSGKTLIAAMLLRWVINGELEDRDKGLPKRIAFFLVDKVALVFQQHSFLTKNLDFPMERLCGELVEGVESKGFWKETFDNNEVVVCTAEILSTALHHSWVTMDQISLLIFDEAHHTKKDHPYARIIKNFYIEEKLERKPRILGLTASPVDAKSDPKRAAAELEALLHSQIATAADPTSIQHTICKPKAELVVTYARGRPDAETELNKELRNLVGGHELFKKPLFFTTSAVSHLGTWCADRYWQLFFKQEDIVKLELRTERGLMKVSALDEVTEKHVKQVRAAQKIVNAHNFLPAALDPAMLSPKVIMLVRVLRDQFERGVGAQRCIVFVRQRNTAMLLADLLRQPEIKSHIPGIVAESLIGGGTTGSSYVNAKINFQQQNRIIRKFKRGEINCLFATSVAEEGLDIPDCNIVIRFDLYDTLIQCIQSRGRARRPDSCYIQMIEERNPDQLKKLKDAKMKEDVLRKFCEALPEDRKLTDNHSNLDHLLRKEKGKRQYTVPETGAKLSYMQSLICLANFTATLPHPPETSLTPEYYITPVPGGFQCEVVMPDASPIKSAVGKVHLSKGAAKCAAAFELCLALLKAGYLDNHLQSKFTKQLPEMRNARLAVSSKKRREYAMRLKPELWSVRGEVTELYATAFVLENPDALGRSSRPLLLLSRSALPEVATFPLFFGTKRFSKVRCVPIRGSVQADEALVEQLTRFTLKAFMDVFSKEYEATAVDLPYFLSPMDGGHGFDFRLAKSPAVLIDRKTLAYVSENEKVPYTFLEPDEFFQDKFVVDPYDGARKFFTRHRRHDMKATDPVPDGIIAPNHRAWKGLGTTHDILNYSNSLWSKARGFLVFQAEQPVVEAGLISTRRDFLDETITDEDLALKKCFLVLEPMRISPIPADVTAMLLCFPSIIHRVESNLVALDACKLLGLELRPDLALEAFTKDSDNSDEHDAEQENFQTGMGDNYERLEFLGDSFLKMATTMAIYTLIPDKGEFEYHVERMLLICNKNLFNNALELGLEEYIRSMSFSRRQWYPEGLVLKKGKTKDSRTRHSLADKSIADVCEALIGAAYLTGQEKGSFDMAIKAVTAMVKDKKHRMTSYGDYYAVYEKPPWQTAPANSAQREMANKLAERMGYKFKHPRLLRAAFQHPTYPSLYERLPSYQRLEFLGDALFDMVAVDYLFRNFPSADPQWLTEHKMAMVSNQFLCCLSFHLGFYKNINTMSPAVSRDITEYVAEMEDALEAAKQAAIDAGKTADDYSRDYWVHLTHITRTPKCLSDVVEAYIGAIFVDSEYDYSVVQEFFTTHVLPFFKDMHLYDSFANKHPVTFVANMMAHKFGCTEWRPMVREMDTDLSKKGRGGEGGTDGSGGAVAGEASEVDPPKVISGLVIHSKTVVHAVAASGRYAKSAMAKKAIKMLEGLTVDEFRERFRCDCKGVPMEVDGGVPSAEDSGDGEDTHGTEV</sequence>
<evidence type="ECO:0000259" key="20">
    <source>
        <dbReference type="PROSITE" id="PS50142"/>
    </source>
</evidence>
<dbReference type="GO" id="GO:0051607">
    <property type="term" value="P:defense response to virus"/>
    <property type="evidence" value="ECO:0007669"/>
    <property type="project" value="UniProtKB-KW"/>
</dbReference>
<dbReference type="EMBL" id="JAUTDP010000006">
    <property type="protein sequence ID" value="KAK3398175.1"/>
    <property type="molecule type" value="Genomic_DNA"/>
</dbReference>
<dbReference type="Pfam" id="PF24995">
    <property type="entry name" value="DSRM_2"/>
    <property type="match status" value="1"/>
</dbReference>
<dbReference type="Pfam" id="PF03368">
    <property type="entry name" value="Dicer_dimer"/>
    <property type="match status" value="1"/>
</dbReference>
<reference evidence="25" key="2">
    <citation type="submission" date="2023-07" db="EMBL/GenBank/DDBJ databases">
        <authorList>
            <consortium name="Lawrence Berkeley National Laboratory"/>
            <person name="Haridas S."/>
            <person name="Hensen N."/>
            <person name="Bonometti L."/>
            <person name="Westerberg I."/>
            <person name="Brannstrom I.O."/>
            <person name="Guillou S."/>
            <person name="Cros-Aarteil S."/>
            <person name="Calhoun S."/>
            <person name="Kuo A."/>
            <person name="Mondo S."/>
            <person name="Pangilinan J."/>
            <person name="Riley R."/>
            <person name="LaButti K."/>
            <person name="Andreopoulos B."/>
            <person name="Lipzen A."/>
            <person name="Chen C."/>
            <person name="Yanf M."/>
            <person name="Daum C."/>
            <person name="Ng V."/>
            <person name="Clum A."/>
            <person name="Steindorff A."/>
            <person name="Ohm R."/>
            <person name="Martin F."/>
            <person name="Silar P."/>
            <person name="Natvig D."/>
            <person name="Lalanne C."/>
            <person name="Gautier V."/>
            <person name="Ament-velasquez S.L."/>
            <person name="Kruys A."/>
            <person name="Hutchinson M.I."/>
            <person name="Powell A.J."/>
            <person name="Barry K."/>
            <person name="Miller A.N."/>
            <person name="Grigoriev I.V."/>
            <person name="Debuchy R."/>
            <person name="Gladieux P."/>
            <person name="Thoren M.H."/>
            <person name="Johannesson H."/>
        </authorList>
    </citation>
    <scope>NUCLEOTIDE SEQUENCE</scope>
    <source>
        <strain evidence="25">FGSC 1904</strain>
    </source>
</reference>
<keyword evidence="10" id="KW-0862">Zinc</keyword>
<dbReference type="CDD" id="cd00593">
    <property type="entry name" value="RIBOc"/>
    <property type="match status" value="2"/>
</dbReference>
<evidence type="ECO:0000259" key="21">
    <source>
        <dbReference type="PROSITE" id="PS50821"/>
    </source>
</evidence>
<feature type="domain" description="Helicase C-terminal" evidence="23">
    <location>
        <begin position="476"/>
        <end position="649"/>
    </location>
</feature>
<dbReference type="PANTHER" id="PTHR14950:SF62">
    <property type="entry name" value="DICER-LIKE PROTEIN 1"/>
    <property type="match status" value="1"/>
</dbReference>
<dbReference type="GO" id="GO:0005737">
    <property type="term" value="C:cytoplasm"/>
    <property type="evidence" value="ECO:0007669"/>
    <property type="project" value="TreeGrafter"/>
</dbReference>
<dbReference type="FunFam" id="3.40.50.300:FF:000628">
    <property type="entry name" value="Endoribonuclease Dicer"/>
    <property type="match status" value="1"/>
</dbReference>
<feature type="region of interest" description="Disordered" evidence="19">
    <location>
        <begin position="31"/>
        <end position="97"/>
    </location>
</feature>
<dbReference type="InterPro" id="IPR056755">
    <property type="entry name" value="DSRM_2"/>
</dbReference>
<dbReference type="InterPro" id="IPR038248">
    <property type="entry name" value="Dicer_dimer_sf"/>
</dbReference>
<keyword evidence="12" id="KW-0460">Magnesium</keyword>
<evidence type="ECO:0000313" key="25">
    <source>
        <dbReference type="EMBL" id="KAK3398175.1"/>
    </source>
</evidence>
<keyword evidence="13 18" id="KW-0694">RNA-binding</keyword>
<dbReference type="GO" id="GO:0046872">
    <property type="term" value="F:metal ion binding"/>
    <property type="evidence" value="ECO:0007669"/>
    <property type="project" value="UniProtKB-KW"/>
</dbReference>
<evidence type="ECO:0000256" key="8">
    <source>
        <dbReference type="ARBA" id="ARBA00022801"/>
    </source>
</evidence>
<dbReference type="InterPro" id="IPR014001">
    <property type="entry name" value="Helicase_ATP-bd"/>
</dbReference>
<dbReference type="InterPro" id="IPR006935">
    <property type="entry name" value="Helicase/UvrB_N"/>
</dbReference>
<evidence type="ECO:0000256" key="5">
    <source>
        <dbReference type="ARBA" id="ARBA00022723"/>
    </source>
</evidence>
<dbReference type="FunFam" id="1.10.1520.10:FF:000015">
    <property type="entry name" value="Dicer-like protein 1"/>
    <property type="match status" value="1"/>
</dbReference>